<feature type="region of interest" description="Disordered" evidence="10">
    <location>
        <begin position="1"/>
        <end position="32"/>
    </location>
</feature>
<proteinExistence type="inferred from homology"/>
<dbReference type="Gene3D" id="3.40.50.300">
    <property type="entry name" value="P-loop containing nucleotide triphosphate hydrolases"/>
    <property type="match status" value="1"/>
</dbReference>
<feature type="compositionally biased region" description="Acidic residues" evidence="10">
    <location>
        <begin position="12"/>
        <end position="25"/>
    </location>
</feature>
<name>A0AAJ8M9M8_9TREE</name>
<dbReference type="CDD" id="cd04093">
    <property type="entry name" value="HBS1_C_III"/>
    <property type="match status" value="1"/>
</dbReference>
<feature type="region of interest" description="Disordered" evidence="10">
    <location>
        <begin position="80"/>
        <end position="282"/>
    </location>
</feature>
<feature type="compositionally biased region" description="Polar residues" evidence="10">
    <location>
        <begin position="362"/>
        <end position="384"/>
    </location>
</feature>
<evidence type="ECO:0000256" key="9">
    <source>
        <dbReference type="ARBA" id="ARBA00049117"/>
    </source>
</evidence>
<dbReference type="EMBL" id="CP144543">
    <property type="protein sequence ID" value="WVW82845.1"/>
    <property type="molecule type" value="Genomic_DNA"/>
</dbReference>
<feature type="compositionally biased region" description="Low complexity" evidence="10">
    <location>
        <begin position="105"/>
        <end position="115"/>
    </location>
</feature>
<dbReference type="InterPro" id="IPR009001">
    <property type="entry name" value="Transl_elong_EF1A/Init_IF2_C"/>
</dbReference>
<evidence type="ECO:0000259" key="11">
    <source>
        <dbReference type="PROSITE" id="PS51722"/>
    </source>
</evidence>
<accession>A0AAJ8M9M8</accession>
<comment type="similarity">
    <text evidence="2">Belongs to the TRAFAC class translation factor GTPase superfamily. Classic translation factor GTPase family. EF-Tu/EF-1A subfamily.</text>
</comment>
<dbReference type="FunFam" id="2.40.30.10:FF:000020">
    <property type="entry name" value="Translation elongation factor EF-1"/>
    <property type="match status" value="1"/>
</dbReference>
<feature type="compositionally biased region" description="Polar residues" evidence="10">
    <location>
        <begin position="399"/>
        <end position="409"/>
    </location>
</feature>
<evidence type="ECO:0000256" key="7">
    <source>
        <dbReference type="ARBA" id="ARBA00022917"/>
    </source>
</evidence>
<dbReference type="PROSITE" id="PS51722">
    <property type="entry name" value="G_TR_2"/>
    <property type="match status" value="1"/>
</dbReference>
<dbReference type="CDD" id="cd16267">
    <property type="entry name" value="HBS1-like_II"/>
    <property type="match status" value="1"/>
</dbReference>
<evidence type="ECO:0000256" key="6">
    <source>
        <dbReference type="ARBA" id="ARBA00022845"/>
    </source>
</evidence>
<keyword evidence="13" id="KW-1185">Reference proteome</keyword>
<dbReference type="SUPFAM" id="SSF50447">
    <property type="entry name" value="Translation proteins"/>
    <property type="match status" value="1"/>
</dbReference>
<keyword evidence="3" id="KW-0963">Cytoplasm</keyword>
<feature type="region of interest" description="Disordered" evidence="10">
    <location>
        <begin position="343"/>
        <end position="409"/>
    </location>
</feature>
<dbReference type="SUPFAM" id="SSF52540">
    <property type="entry name" value="P-loop containing nucleoside triphosphate hydrolases"/>
    <property type="match status" value="1"/>
</dbReference>
<reference evidence="12" key="2">
    <citation type="submission" date="2024-02" db="EMBL/GenBank/DDBJ databases">
        <title>Comparative genomics of Cryptococcus and Kwoniella reveals pathogenesis evolution and contrasting modes of karyotype evolution via chromosome fusion or intercentromeric recombination.</title>
        <authorList>
            <person name="Coelho M.A."/>
            <person name="David-Palma M."/>
            <person name="Shea T."/>
            <person name="Bowers K."/>
            <person name="McGinley-Smith S."/>
            <person name="Mohammad A.W."/>
            <person name="Gnirke A."/>
            <person name="Yurkov A.M."/>
            <person name="Nowrousian M."/>
            <person name="Sun S."/>
            <person name="Cuomo C.A."/>
            <person name="Heitman J."/>
        </authorList>
    </citation>
    <scope>NUCLEOTIDE SEQUENCE</scope>
    <source>
        <strain evidence="12">CBS 10118</strain>
    </source>
</reference>
<evidence type="ECO:0000256" key="5">
    <source>
        <dbReference type="ARBA" id="ARBA00022801"/>
    </source>
</evidence>
<dbReference type="AlphaFoldDB" id="A0AAJ8M9M8"/>
<dbReference type="FunFam" id="3.40.50.300:FF:001277">
    <property type="entry name" value="Elongation factor 1 alpha-like protein"/>
    <property type="match status" value="1"/>
</dbReference>
<dbReference type="InterPro" id="IPR050100">
    <property type="entry name" value="TRAFAC_GTPase_members"/>
</dbReference>
<dbReference type="Pfam" id="PF08938">
    <property type="entry name" value="HBS1_N"/>
    <property type="match status" value="1"/>
</dbReference>
<feature type="compositionally biased region" description="Low complexity" evidence="10">
    <location>
        <begin position="343"/>
        <end position="356"/>
    </location>
</feature>
<dbReference type="CDD" id="cd22249">
    <property type="entry name" value="UDM1_RNF168_RNF169-like"/>
    <property type="match status" value="1"/>
</dbReference>
<dbReference type="GO" id="GO:0005829">
    <property type="term" value="C:cytosol"/>
    <property type="evidence" value="ECO:0007669"/>
    <property type="project" value="GOC"/>
</dbReference>
<keyword evidence="8" id="KW-0342">GTP-binding</keyword>
<keyword evidence="7" id="KW-0648">Protein biosynthesis</keyword>
<dbReference type="Gene3D" id="2.40.30.10">
    <property type="entry name" value="Translation factors"/>
    <property type="match status" value="2"/>
</dbReference>
<reference evidence="12" key="1">
    <citation type="submission" date="2013-07" db="EMBL/GenBank/DDBJ databases">
        <authorList>
            <consortium name="The Broad Institute Genome Sequencing Platform"/>
            <person name="Cuomo C."/>
            <person name="Litvintseva A."/>
            <person name="Chen Y."/>
            <person name="Heitman J."/>
            <person name="Sun S."/>
            <person name="Springer D."/>
            <person name="Dromer F."/>
            <person name="Young S.K."/>
            <person name="Zeng Q."/>
            <person name="Gargeya S."/>
            <person name="Fitzgerald M."/>
            <person name="Abouelleil A."/>
            <person name="Alvarado L."/>
            <person name="Berlin A.M."/>
            <person name="Chapman S.B."/>
            <person name="Dewar J."/>
            <person name="Goldberg J."/>
            <person name="Griggs A."/>
            <person name="Gujja S."/>
            <person name="Hansen M."/>
            <person name="Howarth C."/>
            <person name="Imamovic A."/>
            <person name="Larimer J."/>
            <person name="McCowan C."/>
            <person name="Murphy C."/>
            <person name="Pearson M."/>
            <person name="Priest M."/>
            <person name="Roberts A."/>
            <person name="Saif S."/>
            <person name="Shea T."/>
            <person name="Sykes S."/>
            <person name="Wortman J."/>
            <person name="Nusbaum C."/>
            <person name="Birren B."/>
        </authorList>
    </citation>
    <scope>NUCLEOTIDE SEQUENCE</scope>
    <source>
        <strain evidence="12">CBS 10118</strain>
    </source>
</reference>
<dbReference type="PANTHER" id="PTHR23115">
    <property type="entry name" value="TRANSLATION FACTOR"/>
    <property type="match status" value="1"/>
</dbReference>
<dbReference type="Pfam" id="PF22594">
    <property type="entry name" value="GTP-eEF1A_C"/>
    <property type="match status" value="1"/>
</dbReference>
<dbReference type="PRINTS" id="PR00315">
    <property type="entry name" value="ELONGATNFCT"/>
</dbReference>
<dbReference type="FunFam" id="2.40.30.10:FF:000107">
    <property type="entry name" value="Related to translation elongation factor HBS1"/>
    <property type="match status" value="1"/>
</dbReference>
<comment type="subcellular location">
    <subcellularLocation>
        <location evidence="1">Cytoplasm</location>
    </subcellularLocation>
</comment>
<gene>
    <name evidence="12" type="ORF">I302_104857</name>
</gene>
<feature type="domain" description="Tr-type G" evidence="11">
    <location>
        <begin position="459"/>
        <end position="684"/>
    </location>
</feature>
<dbReference type="InterPro" id="IPR031157">
    <property type="entry name" value="G_TR_CS"/>
</dbReference>
<dbReference type="KEGG" id="kbi:30213472"/>
<dbReference type="RefSeq" id="XP_019042466.2">
    <property type="nucleotide sequence ID" value="XM_019195643.2"/>
</dbReference>
<keyword evidence="5" id="KW-0378">Hydrolase</keyword>
<dbReference type="GeneID" id="30213472"/>
<dbReference type="GO" id="GO:0002184">
    <property type="term" value="P:cytoplasmic translational termination"/>
    <property type="evidence" value="ECO:0007669"/>
    <property type="project" value="UniProtKB-ARBA"/>
</dbReference>
<dbReference type="InterPro" id="IPR054696">
    <property type="entry name" value="GTP-eEF1A_C"/>
</dbReference>
<organism evidence="12 13">
    <name type="scientific">Kwoniella bestiolae CBS 10118</name>
    <dbReference type="NCBI Taxonomy" id="1296100"/>
    <lineage>
        <taxon>Eukaryota</taxon>
        <taxon>Fungi</taxon>
        <taxon>Dikarya</taxon>
        <taxon>Basidiomycota</taxon>
        <taxon>Agaricomycotina</taxon>
        <taxon>Tremellomycetes</taxon>
        <taxon>Tremellales</taxon>
        <taxon>Cryptococcaceae</taxon>
        <taxon>Kwoniella</taxon>
    </lineage>
</organism>
<dbReference type="Proteomes" id="UP000092730">
    <property type="component" value="Chromosome 3"/>
</dbReference>
<evidence type="ECO:0000256" key="8">
    <source>
        <dbReference type="ARBA" id="ARBA00023134"/>
    </source>
</evidence>
<evidence type="ECO:0000256" key="3">
    <source>
        <dbReference type="ARBA" id="ARBA00022490"/>
    </source>
</evidence>
<dbReference type="Pfam" id="PF00009">
    <property type="entry name" value="GTP_EFTU"/>
    <property type="match status" value="1"/>
</dbReference>
<dbReference type="GO" id="GO:0006417">
    <property type="term" value="P:regulation of translation"/>
    <property type="evidence" value="ECO:0007669"/>
    <property type="project" value="UniProtKB-KW"/>
</dbReference>
<feature type="compositionally biased region" description="Low complexity" evidence="10">
    <location>
        <begin position="249"/>
        <end position="268"/>
    </location>
</feature>
<dbReference type="CDD" id="cd01883">
    <property type="entry name" value="EF1_alpha"/>
    <property type="match status" value="1"/>
</dbReference>
<evidence type="ECO:0000256" key="2">
    <source>
        <dbReference type="ARBA" id="ARBA00007249"/>
    </source>
</evidence>
<evidence type="ECO:0000256" key="10">
    <source>
        <dbReference type="SAM" id="MobiDB-lite"/>
    </source>
</evidence>
<dbReference type="InterPro" id="IPR027417">
    <property type="entry name" value="P-loop_NTPase"/>
</dbReference>
<keyword evidence="6" id="KW-0810">Translation regulation</keyword>
<feature type="compositionally biased region" description="Low complexity" evidence="10">
    <location>
        <begin position="385"/>
        <end position="398"/>
    </location>
</feature>
<feature type="compositionally biased region" description="Low complexity" evidence="10">
    <location>
        <begin position="183"/>
        <end position="204"/>
    </location>
</feature>
<evidence type="ECO:0000313" key="12">
    <source>
        <dbReference type="EMBL" id="WVW82845.1"/>
    </source>
</evidence>
<keyword evidence="4" id="KW-0547">Nucleotide-binding</keyword>
<dbReference type="InterPro" id="IPR009000">
    <property type="entry name" value="Transl_B-barrel_sf"/>
</dbReference>
<dbReference type="GO" id="GO:0005525">
    <property type="term" value="F:GTP binding"/>
    <property type="evidence" value="ECO:0007669"/>
    <property type="project" value="UniProtKB-KW"/>
</dbReference>
<evidence type="ECO:0000313" key="13">
    <source>
        <dbReference type="Proteomes" id="UP000092730"/>
    </source>
</evidence>
<dbReference type="GO" id="GO:0003924">
    <property type="term" value="F:GTPase activity"/>
    <property type="evidence" value="ECO:0007669"/>
    <property type="project" value="InterPro"/>
</dbReference>
<dbReference type="SUPFAM" id="SSF50465">
    <property type="entry name" value="EF-Tu/eEF-1alpha/eIF2-gamma C-terminal domain"/>
    <property type="match status" value="1"/>
</dbReference>
<evidence type="ECO:0000256" key="4">
    <source>
        <dbReference type="ARBA" id="ARBA00022741"/>
    </source>
</evidence>
<dbReference type="InterPro" id="IPR015033">
    <property type="entry name" value="HBS1-like_N"/>
</dbReference>
<comment type="catalytic activity">
    <reaction evidence="9">
        <text>GTP + H2O = GDP + phosphate + H(+)</text>
        <dbReference type="Rhea" id="RHEA:19669"/>
        <dbReference type="ChEBI" id="CHEBI:15377"/>
        <dbReference type="ChEBI" id="CHEBI:15378"/>
        <dbReference type="ChEBI" id="CHEBI:37565"/>
        <dbReference type="ChEBI" id="CHEBI:43474"/>
        <dbReference type="ChEBI" id="CHEBI:58189"/>
    </reaction>
    <physiologicalReaction direction="left-to-right" evidence="9">
        <dbReference type="Rhea" id="RHEA:19670"/>
    </physiologicalReaction>
</comment>
<evidence type="ECO:0000256" key="1">
    <source>
        <dbReference type="ARBA" id="ARBA00004496"/>
    </source>
</evidence>
<dbReference type="PROSITE" id="PS00301">
    <property type="entry name" value="G_TR_1"/>
    <property type="match status" value="1"/>
</dbReference>
<protein>
    <recommendedName>
        <fullName evidence="11">Tr-type G domain-containing protein</fullName>
    </recommendedName>
</protein>
<dbReference type="InterPro" id="IPR000795">
    <property type="entry name" value="T_Tr_GTP-bd_dom"/>
</dbReference>
<sequence length="891" mass="95927">MSRHRFVRNMDLDDEMNDEEEEGYSQEEQAQMASAMPIARNALKDIKPPISDDAIADSLWHYWFDVEKAVHWLRTDYEKKGEAPHPSLRPTPREQPRRRPRNLFSSIPSSSSSDSPQPPLTALQRLSLARKQSSSASPSPSPAPSSAPTSSTIQSESGSKPISKLALLAQKRKEAAAAQTTDTSSVTPSKSPAPSTPASGTQSPVSDAASKPLSKLAQKMAAARAAREEFSAKAAPTATSEDTMAIDEPSNTSSSISDIPDIFSSFNTPPKPKVKSSSSPSTFFSILTSTSTTDPHKTEMEVTNLHVPLATDITSLTKRFEEAFAESPDEVVLRKRQGRAVAKAAKAASTTQKSASLPGKPRTQTGTTPKSKLQPKTQPNSPVNSTSKAGSSGTTTPTNKGSGSKSPLSVAQQDLAGLHLEQEVDLEAEREKYKERAALAMKSEELIAKVRREEEESGKKNISLIVVGHVDAGKSTLMGRLLYDIGELTEKEKTANERGSKKIGKGSFAFAWGLDALGDERDRGVTIDIATTHFATPHRNYTLLDAPGHRDFIPAMISGAAQADVALMVVDGSPGEFEAGFERGGQTREHAWLVRSLGVKEIIVGVNKMDLVSWSQDRYEEIVEALKPFLVSAGFASAKTTFMPLAAMEGINIVENDVDELKEWYTGPTLINALDKVEVPSRPYDSPLRIPVSNVFKGQTAIASGVAVSGRLCSGVVQVGDRLRAVPGDEVATVRTIEVDEDTSSYAVSGQNVTLYLSGIDSINLSIGTILCPTSLPVPLVSKFITQILVFDLQSPIIVGTSVELFHHSVNLPATICRLVNVMEKGQVLKKNPRVLQKGMTATVEIALRSSSNNNARIPIETSQENKEMGRVLIRRNGETIAAGVVTELLG</sequence>